<dbReference type="GO" id="GO:0006788">
    <property type="term" value="P:heme oxidation"/>
    <property type="evidence" value="ECO:0007669"/>
    <property type="project" value="InterPro"/>
</dbReference>
<dbReference type="InterPro" id="IPR002051">
    <property type="entry name" value="Haem_Oase"/>
</dbReference>
<reference evidence="5" key="1">
    <citation type="submission" date="2021-01" db="EMBL/GenBank/DDBJ databases">
        <authorList>
            <person name="Corre E."/>
            <person name="Pelletier E."/>
            <person name="Niang G."/>
            <person name="Scheremetjew M."/>
            <person name="Finn R."/>
            <person name="Kale V."/>
            <person name="Holt S."/>
            <person name="Cochrane G."/>
            <person name="Meng A."/>
            <person name="Brown T."/>
            <person name="Cohen L."/>
        </authorList>
    </citation>
    <scope>NUCLEOTIDE SEQUENCE</scope>
    <source>
        <strain evidence="5">308</strain>
    </source>
</reference>
<dbReference type="GO" id="GO:0046872">
    <property type="term" value="F:metal ion binding"/>
    <property type="evidence" value="ECO:0007669"/>
    <property type="project" value="UniProtKB-KW"/>
</dbReference>
<evidence type="ECO:0000313" key="5">
    <source>
        <dbReference type="EMBL" id="CAD8895526.1"/>
    </source>
</evidence>
<dbReference type="GO" id="GO:0004392">
    <property type="term" value="F:heme oxygenase (decyclizing) activity"/>
    <property type="evidence" value="ECO:0007669"/>
    <property type="project" value="InterPro"/>
</dbReference>
<sequence length="254" mass="29371">MALPIFTDRMRSATKSVHDKSDRLVNLKLGLVLTSHQLYGEAIGLFAPIYCRLEEALERHRDGRLGCIAALLEDLRRTPKFDEDILFYLGEDGVASIKKKREEGIPEELKDYLDHLNDLEREDPLLLVPYIYHLFMAIMAGGYIIKKMVKRAMGLKKDNDEGVMAFSFTELNCAHLRRRLKHAVNNELKLSKEEEEKILKESEEVFNRNNLLVGTVQNSQSFNDAVRKWSNRMRATGAIFLSVFVLTCIWRQKR</sequence>
<dbReference type="InterPro" id="IPR016053">
    <property type="entry name" value="Haem_Oase-like"/>
</dbReference>
<dbReference type="PANTHER" id="PTHR10720">
    <property type="entry name" value="HEME OXYGENASE"/>
    <property type="match status" value="1"/>
</dbReference>
<feature type="transmembrane region" description="Helical" evidence="4">
    <location>
        <begin position="125"/>
        <end position="145"/>
    </location>
</feature>
<keyword evidence="4" id="KW-0472">Membrane</keyword>
<evidence type="ECO:0000256" key="4">
    <source>
        <dbReference type="SAM" id="Phobius"/>
    </source>
</evidence>
<keyword evidence="4" id="KW-0812">Transmembrane</keyword>
<keyword evidence="4" id="KW-1133">Transmembrane helix</keyword>
<protein>
    <recommendedName>
        <fullName evidence="6">Heme oxygenase</fullName>
    </recommendedName>
</protein>
<evidence type="ECO:0008006" key="6">
    <source>
        <dbReference type="Google" id="ProtNLM"/>
    </source>
</evidence>
<accession>A0A7S1BSD0</accession>
<organism evidence="5">
    <name type="scientific">Corethron hystrix</name>
    <dbReference type="NCBI Taxonomy" id="216773"/>
    <lineage>
        <taxon>Eukaryota</taxon>
        <taxon>Sar</taxon>
        <taxon>Stramenopiles</taxon>
        <taxon>Ochrophyta</taxon>
        <taxon>Bacillariophyta</taxon>
        <taxon>Coscinodiscophyceae</taxon>
        <taxon>Corethrophycidae</taxon>
        <taxon>Corethrales</taxon>
        <taxon>Corethraceae</taxon>
        <taxon>Corethron</taxon>
    </lineage>
</organism>
<dbReference type="Pfam" id="PF01126">
    <property type="entry name" value="Heme_oxygenase"/>
    <property type="match status" value="1"/>
</dbReference>
<dbReference type="InterPro" id="IPR016084">
    <property type="entry name" value="Haem_Oase-like_multi-hlx"/>
</dbReference>
<evidence type="ECO:0000256" key="1">
    <source>
        <dbReference type="ARBA" id="ARBA00022617"/>
    </source>
</evidence>
<name>A0A7S1BSD0_9STRA</name>
<dbReference type="SUPFAM" id="SSF48613">
    <property type="entry name" value="Heme oxygenase-like"/>
    <property type="match status" value="1"/>
</dbReference>
<dbReference type="PANTHER" id="PTHR10720:SF0">
    <property type="entry name" value="HEME OXYGENASE"/>
    <property type="match status" value="1"/>
</dbReference>
<evidence type="ECO:0000256" key="3">
    <source>
        <dbReference type="ARBA" id="ARBA00023004"/>
    </source>
</evidence>
<dbReference type="EMBL" id="HBFR01031323">
    <property type="protein sequence ID" value="CAD8895526.1"/>
    <property type="molecule type" value="Transcribed_RNA"/>
</dbReference>
<keyword evidence="1" id="KW-0349">Heme</keyword>
<dbReference type="AlphaFoldDB" id="A0A7S1BSD0"/>
<gene>
    <name evidence="5" type="ORF">CHYS00102_LOCUS22740</name>
</gene>
<proteinExistence type="predicted"/>
<dbReference type="Gene3D" id="1.20.910.10">
    <property type="entry name" value="Heme oxygenase-like"/>
    <property type="match status" value="1"/>
</dbReference>
<dbReference type="CDD" id="cd19165">
    <property type="entry name" value="HemeO"/>
    <property type="match status" value="1"/>
</dbReference>
<evidence type="ECO:0000256" key="2">
    <source>
        <dbReference type="ARBA" id="ARBA00022723"/>
    </source>
</evidence>
<keyword evidence="2" id="KW-0479">Metal-binding</keyword>
<keyword evidence="3" id="KW-0408">Iron</keyword>